<dbReference type="Pfam" id="PF00004">
    <property type="entry name" value="AAA"/>
    <property type="match status" value="1"/>
</dbReference>
<feature type="compositionally biased region" description="Basic and acidic residues" evidence="1">
    <location>
        <begin position="81"/>
        <end position="93"/>
    </location>
</feature>
<feature type="region of interest" description="Disordered" evidence="1">
    <location>
        <begin position="502"/>
        <end position="529"/>
    </location>
</feature>
<feature type="domain" description="AAA+ ATPase" evidence="2">
    <location>
        <begin position="367"/>
        <end position="591"/>
    </location>
</feature>
<gene>
    <name evidence="3" type="ORF">JOB18_015124</name>
</gene>
<dbReference type="PANTHER" id="PTHR23389">
    <property type="entry name" value="CHROMOSOME TRANSMISSION FIDELITY FACTOR 18"/>
    <property type="match status" value="1"/>
</dbReference>
<accession>A0AAV6QB23</accession>
<evidence type="ECO:0000259" key="2">
    <source>
        <dbReference type="SMART" id="SM00382"/>
    </source>
</evidence>
<protein>
    <submittedName>
        <fullName evidence="3">ATPase family AAA domain-containing protein 5-like isoform X1</fullName>
    </submittedName>
</protein>
<dbReference type="GO" id="GO:0005634">
    <property type="term" value="C:nucleus"/>
    <property type="evidence" value="ECO:0007669"/>
    <property type="project" value="TreeGrafter"/>
</dbReference>
<evidence type="ECO:0000313" key="3">
    <source>
        <dbReference type="EMBL" id="KAG7485650.1"/>
    </source>
</evidence>
<dbReference type="CDD" id="cd00009">
    <property type="entry name" value="AAA"/>
    <property type="match status" value="1"/>
</dbReference>
<feature type="region of interest" description="Disordered" evidence="1">
    <location>
        <begin position="336"/>
        <end position="361"/>
    </location>
</feature>
<evidence type="ECO:0000313" key="4">
    <source>
        <dbReference type="Proteomes" id="UP000693946"/>
    </source>
</evidence>
<keyword evidence="4" id="KW-1185">Reference proteome</keyword>
<dbReference type="AlphaFoldDB" id="A0AAV6QB23"/>
<evidence type="ECO:0000256" key="1">
    <source>
        <dbReference type="SAM" id="MobiDB-lite"/>
    </source>
</evidence>
<comment type="caution">
    <text evidence="3">The sequence shown here is derived from an EMBL/GenBank/DDBJ whole genome shotgun (WGS) entry which is preliminary data.</text>
</comment>
<dbReference type="GO" id="GO:0005524">
    <property type="term" value="F:ATP binding"/>
    <property type="evidence" value="ECO:0007669"/>
    <property type="project" value="InterPro"/>
</dbReference>
<feature type="compositionally biased region" description="Basic and acidic residues" evidence="1">
    <location>
        <begin position="186"/>
        <end position="201"/>
    </location>
</feature>
<feature type="region of interest" description="Disordered" evidence="1">
    <location>
        <begin position="164"/>
        <end position="201"/>
    </location>
</feature>
<name>A0AAV6QB23_SOLSE</name>
<dbReference type="GO" id="GO:0061860">
    <property type="term" value="F:DNA clamp unloader activity"/>
    <property type="evidence" value="ECO:0007669"/>
    <property type="project" value="TreeGrafter"/>
</dbReference>
<dbReference type="GO" id="GO:0016887">
    <property type="term" value="F:ATP hydrolysis activity"/>
    <property type="evidence" value="ECO:0007669"/>
    <property type="project" value="InterPro"/>
</dbReference>
<organism evidence="3 4">
    <name type="scientific">Solea senegalensis</name>
    <name type="common">Senegalese sole</name>
    <dbReference type="NCBI Taxonomy" id="28829"/>
    <lineage>
        <taxon>Eukaryota</taxon>
        <taxon>Metazoa</taxon>
        <taxon>Chordata</taxon>
        <taxon>Craniata</taxon>
        <taxon>Vertebrata</taxon>
        <taxon>Euteleostomi</taxon>
        <taxon>Actinopterygii</taxon>
        <taxon>Neopterygii</taxon>
        <taxon>Teleostei</taxon>
        <taxon>Neoteleostei</taxon>
        <taxon>Acanthomorphata</taxon>
        <taxon>Carangaria</taxon>
        <taxon>Pleuronectiformes</taxon>
        <taxon>Pleuronectoidei</taxon>
        <taxon>Soleidae</taxon>
        <taxon>Solea</taxon>
    </lineage>
</organism>
<proteinExistence type="predicted"/>
<feature type="region of interest" description="Disordered" evidence="1">
    <location>
        <begin position="25"/>
        <end position="57"/>
    </location>
</feature>
<dbReference type="SMART" id="SM00382">
    <property type="entry name" value="AAA"/>
    <property type="match status" value="1"/>
</dbReference>
<dbReference type="GO" id="GO:0003677">
    <property type="term" value="F:DNA binding"/>
    <property type="evidence" value="ECO:0007669"/>
    <property type="project" value="TreeGrafter"/>
</dbReference>
<dbReference type="PANTHER" id="PTHR23389:SF21">
    <property type="entry name" value="ATPASE FAMILY AAA DOMAIN-CONTAINING PROTEIN 5"/>
    <property type="match status" value="1"/>
</dbReference>
<feature type="compositionally biased region" description="Polar residues" evidence="1">
    <location>
        <begin position="171"/>
        <end position="185"/>
    </location>
</feature>
<sequence length="1044" mass="117865">MRNKLKRNTNQAQIIKARPLALAVSSHSGVDSQPKRKCGSAATERKAQPLQDQHTSRSVQYVKLAPIFLHASRQRTSKCSGDVELHPPEEKLHKPAPHHSQVGELRRVKRLHQFPFDLSDKEIIQSTGTRPLSPSSLQSCLEEIQTTNPTFPVQTVFSTLRKKTRERLQHAGSTENSLYPSSSRNNLKEKRKRGDEIPESESKRLRCRLGAEGGTGMEQCHLLSHGIQECDALPVKKPHWSSKLSHTHRLKQKTGSLAGPVNNYDCTNDTECELQSSMIQDSFHREASFEDVLWTDKYSPQCSNEVIGNHASVNKLHSWLKKWKWRADCEERTKMEERKDEESSMDSWDCGDFRGETGTEDDRDEPLCNTMLITGPPGVGKTASVYACAQELRFKVFEVNCSSQRNGRHILAQLKEATQSHLVETSGKDLLKPTYLNNYSTSSCTTKSETLPGKPVAPKYISSKKRAAQSFGRSSRKGKAKRATVTLANYFKMKAKADQLHSGGLLPFKKPDGKDLGSSSADRDQPMSSSKKTATSLILFEEVDVIFDDDVGFLTAIKTFMATTKRPVILTTNDPLFRERFSCSVEEIIFTTPPAVNICTYLQLLCLAENVQLELDDIRSLLRQTCGDVRRCLLQLQLWVHSGGGRASQSGRLSQEHIQLQYSDLPQSDTSCTASMLGLQTVTQKQLLSLLKCQHWSETNMKKLLGLLAKSWRGGEPLLYNNMELLIPKATSVQDLDTVTCRGPQNGVTPSDTDRCFLQRHDGVSLKAPATSVKNINRLSRRKRITKVCDSSSFSTLTHSCQRTSLLLNWTHSGIHRLRDKTEQISVRVETDCLVAATDFFDLMSYLDVALTAAAPLASGSPEAFVWTGAKMRDGLLDEMNEEEEEEKDSTWSQERLLDMKTAAEGLGFHRCWWQMSQAWSEAQKHRQDIEDEKWEKLVERLAFPPSSERQSLRFMFQPPCEPSASQRRYELSRKVLGSRSFSLLGNRRAVCVDYMPVLRSICRFHRAQQQKEEPVRCLNYLKSLNVGLSKSTIHFLAEEFSQR</sequence>
<dbReference type="Proteomes" id="UP000693946">
    <property type="component" value="Linkage Group LG6"/>
</dbReference>
<feature type="compositionally biased region" description="Basic and acidic residues" evidence="1">
    <location>
        <begin position="509"/>
        <end position="525"/>
    </location>
</feature>
<dbReference type="InterPro" id="IPR003593">
    <property type="entry name" value="AAA+_ATPase"/>
</dbReference>
<dbReference type="InterPro" id="IPR003959">
    <property type="entry name" value="ATPase_AAA_core"/>
</dbReference>
<reference evidence="3 4" key="1">
    <citation type="journal article" date="2021" name="Sci. Rep.">
        <title>Chromosome anchoring in Senegalese sole (Solea senegalensis) reveals sex-associated markers and genome rearrangements in flatfish.</title>
        <authorList>
            <person name="Guerrero-Cozar I."/>
            <person name="Gomez-Garrido J."/>
            <person name="Berbel C."/>
            <person name="Martinez-Blanch J.F."/>
            <person name="Alioto T."/>
            <person name="Claros M.G."/>
            <person name="Gagnaire P.A."/>
            <person name="Manchado M."/>
        </authorList>
    </citation>
    <scope>NUCLEOTIDE SEQUENCE [LARGE SCALE GENOMIC DNA]</scope>
    <source>
        <strain evidence="3">Sse05_10M</strain>
    </source>
</reference>
<dbReference type="EMBL" id="JAGKHQ010000018">
    <property type="protein sequence ID" value="KAG7485650.1"/>
    <property type="molecule type" value="Genomic_DNA"/>
</dbReference>
<feature type="region of interest" description="Disordered" evidence="1">
    <location>
        <begin position="79"/>
        <end position="101"/>
    </location>
</feature>